<accession>A0A4Y3PHB5</accession>
<name>A0A4Y3PHB5_BREPA</name>
<dbReference type="SUPFAM" id="SSF53474">
    <property type="entry name" value="alpha/beta-Hydrolases"/>
    <property type="match status" value="1"/>
</dbReference>
<feature type="domain" description="Dienelactone hydrolase" evidence="1">
    <location>
        <begin position="27"/>
        <end position="132"/>
    </location>
</feature>
<dbReference type="InterPro" id="IPR029058">
    <property type="entry name" value="AB_hydrolase_fold"/>
</dbReference>
<dbReference type="PANTHER" id="PTHR47751:SF1">
    <property type="entry name" value="SUPERFAMILY HYDROLASE, PUTATIVE (AFU_ORTHOLOGUE AFUA_2G16580)-RELATED"/>
    <property type="match status" value="1"/>
</dbReference>
<dbReference type="GO" id="GO:0016787">
    <property type="term" value="F:hydrolase activity"/>
    <property type="evidence" value="ECO:0007669"/>
    <property type="project" value="InterPro"/>
</dbReference>
<dbReference type="Proteomes" id="UP000316882">
    <property type="component" value="Unassembled WGS sequence"/>
</dbReference>
<reference evidence="2 3" key="1">
    <citation type="submission" date="2019-06" db="EMBL/GenBank/DDBJ databases">
        <title>Whole genome shotgun sequence of Brevibacillus parabrevis NBRC 12334.</title>
        <authorList>
            <person name="Hosoyama A."/>
            <person name="Uohara A."/>
            <person name="Ohji S."/>
            <person name="Ichikawa N."/>
        </authorList>
    </citation>
    <scope>NUCLEOTIDE SEQUENCE [LARGE SCALE GENOMIC DNA]</scope>
    <source>
        <strain evidence="2 3">NBRC 12334</strain>
    </source>
</reference>
<dbReference type="InterPro" id="IPR002925">
    <property type="entry name" value="Dienelactn_hydro"/>
</dbReference>
<dbReference type="AlphaFoldDB" id="A0A4Y3PHB5"/>
<evidence type="ECO:0000313" key="3">
    <source>
        <dbReference type="Proteomes" id="UP000316882"/>
    </source>
</evidence>
<dbReference type="PANTHER" id="PTHR47751">
    <property type="entry name" value="SUPERFAMILY HYDROLASE, PUTATIVE (AFU_ORTHOLOGUE AFUA_2G16580)-RELATED"/>
    <property type="match status" value="1"/>
</dbReference>
<dbReference type="Gene3D" id="1.10.10.800">
    <property type="match status" value="1"/>
</dbReference>
<evidence type="ECO:0000313" key="2">
    <source>
        <dbReference type="EMBL" id="GEB32175.1"/>
    </source>
</evidence>
<protein>
    <recommendedName>
        <fullName evidence="1">Dienelactone hydrolase domain-containing protein</fullName>
    </recommendedName>
</protein>
<proteinExistence type="predicted"/>
<dbReference type="RefSeq" id="WP_122966188.1">
    <property type="nucleotide sequence ID" value="NZ_BJMH01000006.1"/>
</dbReference>
<dbReference type="Pfam" id="PF01738">
    <property type="entry name" value="DLH"/>
    <property type="match status" value="1"/>
</dbReference>
<organism evidence="2 3">
    <name type="scientific">Brevibacillus parabrevis</name>
    <dbReference type="NCBI Taxonomy" id="54914"/>
    <lineage>
        <taxon>Bacteria</taxon>
        <taxon>Bacillati</taxon>
        <taxon>Bacillota</taxon>
        <taxon>Bacilli</taxon>
        <taxon>Bacillales</taxon>
        <taxon>Paenibacillaceae</taxon>
        <taxon>Brevibacillus</taxon>
    </lineage>
</organism>
<dbReference type="Gene3D" id="3.40.50.1820">
    <property type="entry name" value="alpha/beta hydrolase"/>
    <property type="match status" value="1"/>
</dbReference>
<dbReference type="InterPro" id="IPR051411">
    <property type="entry name" value="Polyketide_trans_af380"/>
</dbReference>
<sequence length="299" mass="32345">MKTSITFKNGLLHMAGDLYLPTDFDEAKKYAAVVTVHPGGGVKEQTAGLYAQKLAEQGYVALAFDASYQGESGGEPRLLEDPFARVEDVRSAVDYLTTLPFVDAEKIGALGICAGGGYAVAAAQTERRIKAVTTVSAVDIGAMFRGEDSAAALQTLEAVGKQRTAEATGTEAMFLHWAPNSLEERAQATSVLMQEAYDYYRTPRAQHPNSTNRFLFSSLDKLMAFSATTNIGTFLTQPLLLIAGSEADTRSYSEQFFALSNGPKELFWVDGATHIAMYDIPEYVAQAVTKLTAFFGENL</sequence>
<comment type="caution">
    <text evidence="2">The sequence shown here is derived from an EMBL/GenBank/DDBJ whole genome shotgun (WGS) entry which is preliminary data.</text>
</comment>
<keyword evidence="3" id="KW-1185">Reference proteome</keyword>
<evidence type="ECO:0000259" key="1">
    <source>
        <dbReference type="Pfam" id="PF01738"/>
    </source>
</evidence>
<gene>
    <name evidence="2" type="ORF">BPA01_17550</name>
</gene>
<dbReference type="EMBL" id="BJMH01000006">
    <property type="protein sequence ID" value="GEB32175.1"/>
    <property type="molecule type" value="Genomic_DNA"/>
</dbReference>